<dbReference type="SUPFAM" id="SSF51905">
    <property type="entry name" value="FAD/NAD(P)-binding domain"/>
    <property type="match status" value="1"/>
</dbReference>
<dbReference type="SUPFAM" id="SSF46548">
    <property type="entry name" value="alpha-helical ferredoxin"/>
    <property type="match status" value="1"/>
</dbReference>
<comment type="function">
    <text evidence="10">Part of a complex that catalyzes the reversible reduction of CoM-S-S-CoB to the thiol-coenzymes H-S-CoM (coenzyme M) and H-S-CoB (coenzyme B).</text>
</comment>
<evidence type="ECO:0000256" key="9">
    <source>
        <dbReference type="ARBA" id="ARBA00023014"/>
    </source>
</evidence>
<dbReference type="PROSITE" id="PS00198">
    <property type="entry name" value="4FE4S_FER_1"/>
    <property type="match status" value="4"/>
</dbReference>
<comment type="cofactor">
    <cofactor evidence="10">
        <name>[4Fe-4S] cluster</name>
        <dbReference type="ChEBI" id="CHEBI:49883"/>
    </cofactor>
</comment>
<dbReference type="InParanoid" id="L0HHU0"/>
<evidence type="ECO:0000256" key="10">
    <source>
        <dbReference type="RuleBase" id="RU366072"/>
    </source>
</evidence>
<dbReference type="PROSITE" id="PS51379">
    <property type="entry name" value="4FE4S_FER_2"/>
    <property type="match status" value="4"/>
</dbReference>
<keyword evidence="3 10" id="KW-0004">4Fe-4S</keyword>
<dbReference type="GO" id="GO:0016491">
    <property type="term" value="F:oxidoreductase activity"/>
    <property type="evidence" value="ECO:0007669"/>
    <property type="project" value="UniProtKB-UniRule"/>
</dbReference>
<comment type="subunit">
    <text evidence="10">The ferredoxin:CoB-CoM heterodisulfide reductase is composed of three subunits; HdrA, HdrB and HdrC.</text>
</comment>
<comment type="pathway">
    <text evidence="10">Cofactor metabolism; coenzyme M-coenzyme B heterodisulfide reduction; coenzyme B and coenzyme M from coenzyme M-coenzyme B heterodisulfide: step 1/1.</text>
</comment>
<dbReference type="GO" id="GO:0051539">
    <property type="term" value="F:4 iron, 4 sulfur cluster binding"/>
    <property type="evidence" value="ECO:0007669"/>
    <property type="project" value="UniProtKB-UniRule"/>
</dbReference>
<feature type="region of interest" description="Disordered" evidence="11">
    <location>
        <begin position="1"/>
        <end position="47"/>
    </location>
</feature>
<dbReference type="Pfam" id="PF14697">
    <property type="entry name" value="Fer4_21"/>
    <property type="match status" value="1"/>
</dbReference>
<dbReference type="RefSeq" id="WP_015286557.1">
    <property type="nucleotide sequence ID" value="NC_019943.1"/>
</dbReference>
<feature type="domain" description="4Fe-4S ferredoxin-type" evidence="12">
    <location>
        <begin position="678"/>
        <end position="707"/>
    </location>
</feature>
<evidence type="ECO:0000256" key="3">
    <source>
        <dbReference type="ARBA" id="ARBA00022485"/>
    </source>
</evidence>
<organism evidence="13 14">
    <name type="scientific">Methanoregula formicica (strain DSM 22288 / NBRC 105244 / SMSP)</name>
    <dbReference type="NCBI Taxonomy" id="593750"/>
    <lineage>
        <taxon>Archaea</taxon>
        <taxon>Methanobacteriati</taxon>
        <taxon>Methanobacteriota</taxon>
        <taxon>Stenosarchaea group</taxon>
        <taxon>Methanomicrobia</taxon>
        <taxon>Methanomicrobiales</taxon>
        <taxon>Methanoregulaceae</taxon>
        <taxon>Methanoregula</taxon>
    </lineage>
</organism>
<sequence>MAEKKATTKKAPSKKEDSKKVAPVKQEVKKAATPAAKPKAAPADAPTQAATVMPTMNPGDARVGVFICHCGTNIAGSMDIPAVEEASKKIPHVAYVDNYKYMCSMPGQTVINKAVKEHKLTAVVVAACTPRLHEPTFRTATKDAGLNPFRFEMANIRDQNSWVHMHDREGSTDKAIDAIKIAVAKAALLQDLHPKSVPVEKAAMVVGAGVAGMQAALDLNAAGIKTYLIESDMSIGGRMSQLDKTFPTLDCSQCILTPKMVDVGRAENIDLMTWSEVHEVEGYIGNFDVTIRKKARGVMTPKEAEAKGISGGGCNGCGDCENVCPVVKPNDFEVGMKPRKAIYINHPQVVPLIYTIDFNSCVKCGLCVTACGPEKRAIDLEMKDEFIKVKVGTVILATGYDIFPIERKEEWGYKRYENVITSLEFERLICASGPTGGHLVRPSDGETPKRVAFVLCAGSRDNTGTGKPYCSRFCCMYSLKHAHQIIEKIPGCIPYLFYMDIRSFGKMYEEFYYRIQDEGAKFIRGRVANIIEDPKTKNLHVMTDDTLLDRPIDMEVDMVVLAAAIQPKEDTNRTRKLFGVSCSMDGWLLEAHPKLNPCGTTTAGVFLAGVCQGPKDIPDTVASAEGAASAASIPIHMGAVELEPYFAMCIEDKCAGCGMCVNLCPYSALSLVEKNGRTVMQVTEAKCKGCGTCGGFCPGGAIWMNHFATPQIVAQIDAFLLGGEQ</sequence>
<dbReference type="HOGENOM" id="CLU_020302_0_0_2"/>
<dbReference type="STRING" id="593750.Metfor_2603"/>
<evidence type="ECO:0000256" key="2">
    <source>
        <dbReference type="ARBA" id="ARBA00006561"/>
    </source>
</evidence>
<feature type="compositionally biased region" description="Basic and acidic residues" evidence="11">
    <location>
        <begin position="13"/>
        <end position="30"/>
    </location>
</feature>
<keyword evidence="7 10" id="KW-0560">Oxidoreductase</keyword>
<feature type="domain" description="4Fe-4S ferredoxin-type" evidence="12">
    <location>
        <begin position="305"/>
        <end position="335"/>
    </location>
</feature>
<keyword evidence="4 10" id="KW-0285">Flavoprotein</keyword>
<dbReference type="InterPro" id="IPR036188">
    <property type="entry name" value="FAD/NAD-bd_sf"/>
</dbReference>
<dbReference type="UniPathway" id="UPA00647">
    <property type="reaction ID" value="UER00700"/>
</dbReference>
<gene>
    <name evidence="13" type="ordered locus">Metfor_2603</name>
</gene>
<dbReference type="SUPFAM" id="SSF54862">
    <property type="entry name" value="4Fe-4S ferredoxins"/>
    <property type="match status" value="1"/>
</dbReference>
<reference evidence="14" key="1">
    <citation type="submission" date="2011-12" db="EMBL/GenBank/DDBJ databases">
        <title>Complete sequence of Methanoregula formicicum SMSP.</title>
        <authorList>
            <person name="Lucas S."/>
            <person name="Han J."/>
            <person name="Lapidus A."/>
            <person name="Cheng J.-F."/>
            <person name="Goodwin L."/>
            <person name="Pitluck S."/>
            <person name="Peters L."/>
            <person name="Ovchinnikova G."/>
            <person name="Teshima H."/>
            <person name="Detter J.C."/>
            <person name="Han C."/>
            <person name="Tapia R."/>
            <person name="Land M."/>
            <person name="Hauser L."/>
            <person name="Kyrpides N."/>
            <person name="Ivanova N."/>
            <person name="Pagani I."/>
            <person name="Imachi H."/>
            <person name="Tamaki H."/>
            <person name="Sekiguchi Y."/>
            <person name="Kamagata Y."/>
            <person name="Cadillo-Quiroz H."/>
            <person name="Zinder S."/>
            <person name="Liu W.-T."/>
            <person name="Woyke T."/>
        </authorList>
    </citation>
    <scope>NUCLEOTIDE SEQUENCE [LARGE SCALE GENOMIC DNA]</scope>
    <source>
        <strain evidence="14">DSM 22288 / NBRC 105244 / SMSP</strain>
    </source>
</reference>
<feature type="compositionally biased region" description="Low complexity" evidence="11">
    <location>
        <begin position="31"/>
        <end position="47"/>
    </location>
</feature>
<keyword evidence="8 10" id="KW-0408">Iron</keyword>
<evidence type="ECO:0000256" key="4">
    <source>
        <dbReference type="ARBA" id="ARBA00022630"/>
    </source>
</evidence>
<keyword evidence="6 10" id="KW-0274">FAD</keyword>
<dbReference type="PANTHER" id="PTHR43498:SF1">
    <property type="entry name" value="COB--COM HETERODISULFIDE REDUCTASE IRON-SULFUR SUBUNIT A"/>
    <property type="match status" value="1"/>
</dbReference>
<evidence type="ECO:0000313" key="14">
    <source>
        <dbReference type="Proteomes" id="UP000010824"/>
    </source>
</evidence>
<dbReference type="FunCoup" id="L0HHU0">
    <property type="interactions" value="2"/>
</dbReference>
<dbReference type="InterPro" id="IPR017900">
    <property type="entry name" value="4Fe4S_Fe_S_CS"/>
</dbReference>
<evidence type="ECO:0000256" key="8">
    <source>
        <dbReference type="ARBA" id="ARBA00023004"/>
    </source>
</evidence>
<evidence type="ECO:0000313" key="13">
    <source>
        <dbReference type="EMBL" id="AGB03595.1"/>
    </source>
</evidence>
<dbReference type="AlphaFoldDB" id="L0HHU0"/>
<evidence type="ECO:0000256" key="1">
    <source>
        <dbReference type="ARBA" id="ARBA00001974"/>
    </source>
</evidence>
<evidence type="ECO:0000259" key="12">
    <source>
        <dbReference type="PROSITE" id="PS51379"/>
    </source>
</evidence>
<dbReference type="Pfam" id="PF12838">
    <property type="entry name" value="Fer4_7"/>
    <property type="match status" value="1"/>
</dbReference>
<feature type="domain" description="4Fe-4S ferredoxin-type" evidence="12">
    <location>
        <begin position="352"/>
        <end position="383"/>
    </location>
</feature>
<dbReference type="GO" id="GO:0046872">
    <property type="term" value="F:metal ion binding"/>
    <property type="evidence" value="ECO:0007669"/>
    <property type="project" value="UniProtKB-KW"/>
</dbReference>
<dbReference type="EC" id="1.8.-.-" evidence="10"/>
<dbReference type="Gene3D" id="3.50.50.60">
    <property type="entry name" value="FAD/NAD(P)-binding domain"/>
    <property type="match status" value="1"/>
</dbReference>
<proteinExistence type="inferred from homology"/>
<dbReference type="InterPro" id="IPR039650">
    <property type="entry name" value="HdrA-like"/>
</dbReference>
<dbReference type="Gene3D" id="3.30.70.3270">
    <property type="match status" value="1"/>
</dbReference>
<dbReference type="KEGG" id="mfo:Metfor_2603"/>
<feature type="domain" description="4Fe-4S ferredoxin-type" evidence="12">
    <location>
        <begin position="645"/>
        <end position="674"/>
    </location>
</feature>
<dbReference type="GeneID" id="14308386"/>
<evidence type="ECO:0000256" key="5">
    <source>
        <dbReference type="ARBA" id="ARBA00022723"/>
    </source>
</evidence>
<evidence type="ECO:0000256" key="7">
    <source>
        <dbReference type="ARBA" id="ARBA00023002"/>
    </source>
</evidence>
<dbReference type="EMBL" id="CP003167">
    <property type="protein sequence ID" value="AGB03595.1"/>
    <property type="molecule type" value="Genomic_DNA"/>
</dbReference>
<name>L0HHU0_METFS</name>
<dbReference type="InterPro" id="IPR017896">
    <property type="entry name" value="4Fe4S_Fe-S-bd"/>
</dbReference>
<comment type="cofactor">
    <cofactor evidence="1 10">
        <name>FAD</name>
        <dbReference type="ChEBI" id="CHEBI:57692"/>
    </cofactor>
</comment>
<keyword evidence="14" id="KW-1185">Reference proteome</keyword>
<dbReference type="Proteomes" id="UP000010824">
    <property type="component" value="Chromosome"/>
</dbReference>
<evidence type="ECO:0000256" key="6">
    <source>
        <dbReference type="ARBA" id="ARBA00022827"/>
    </source>
</evidence>
<reference evidence="13 14" key="2">
    <citation type="journal article" date="2014" name="Genome Announc.">
        <title>Complete Genome Sequence of Methanoregula formicica SMSPT, a Mesophilic Hydrogenotrophic Methanogen Isolated from a Methanogenic Upflow Anaerobic Sludge Blanket Reactor.</title>
        <authorList>
            <person name="Yamamoto K."/>
            <person name="Tamaki H."/>
            <person name="Cadillo-Quiroz H."/>
            <person name="Imachi H."/>
            <person name="Kyrpides N."/>
            <person name="Woyke T."/>
            <person name="Goodwin L."/>
            <person name="Zinder S.H."/>
            <person name="Kamagata Y."/>
            <person name="Liu W.T."/>
        </authorList>
    </citation>
    <scope>NUCLEOTIDE SEQUENCE [LARGE SCALE GENOMIC DNA]</scope>
    <source>
        <strain evidence="14">DSM 22288 / NBRC 105244 / SMSP</strain>
    </source>
</reference>
<dbReference type="PANTHER" id="PTHR43498">
    <property type="entry name" value="FERREDOXIN:COB-COM HETERODISULFIDE REDUCTASE SUBUNIT A"/>
    <property type="match status" value="1"/>
</dbReference>
<dbReference type="eggNOG" id="arCOG02235">
    <property type="taxonomic scope" value="Archaea"/>
</dbReference>
<protein>
    <recommendedName>
        <fullName evidence="10">CoB--CoM heterodisulfide reductase iron-sulfur subunit A</fullName>
        <ecNumber evidence="10">1.8.-.-</ecNumber>
    </recommendedName>
</protein>
<comment type="similarity">
    <text evidence="2 10">Belongs to the HdrA family.</text>
</comment>
<keyword evidence="5 10" id="KW-0479">Metal-binding</keyword>
<accession>L0HHU0</accession>
<keyword evidence="9 10" id="KW-0411">Iron-sulfur</keyword>
<dbReference type="Gene3D" id="3.30.70.20">
    <property type="match status" value="1"/>
</dbReference>
<evidence type="ECO:0000256" key="11">
    <source>
        <dbReference type="SAM" id="MobiDB-lite"/>
    </source>
</evidence>